<name>A0AA36F2V7_OCTVU</name>
<keyword evidence="2" id="KW-1185">Reference proteome</keyword>
<accession>A0AA36F2V7</accession>
<protein>
    <submittedName>
        <fullName evidence="1">Uncharacterized protein</fullName>
    </submittedName>
</protein>
<dbReference type="AlphaFoldDB" id="A0AA36F2V7"/>
<proteinExistence type="predicted"/>
<reference evidence="1" key="1">
    <citation type="submission" date="2023-08" db="EMBL/GenBank/DDBJ databases">
        <authorList>
            <person name="Alioto T."/>
            <person name="Alioto T."/>
            <person name="Gomez Garrido J."/>
        </authorList>
    </citation>
    <scope>NUCLEOTIDE SEQUENCE</scope>
</reference>
<dbReference type="Proteomes" id="UP001162480">
    <property type="component" value="Chromosome 4"/>
</dbReference>
<dbReference type="EMBL" id="OX597817">
    <property type="protein sequence ID" value="CAI9721775.1"/>
    <property type="molecule type" value="Genomic_DNA"/>
</dbReference>
<evidence type="ECO:0000313" key="1">
    <source>
        <dbReference type="EMBL" id="CAI9721775.1"/>
    </source>
</evidence>
<organism evidence="1 2">
    <name type="scientific">Octopus vulgaris</name>
    <name type="common">Common octopus</name>
    <dbReference type="NCBI Taxonomy" id="6645"/>
    <lineage>
        <taxon>Eukaryota</taxon>
        <taxon>Metazoa</taxon>
        <taxon>Spiralia</taxon>
        <taxon>Lophotrochozoa</taxon>
        <taxon>Mollusca</taxon>
        <taxon>Cephalopoda</taxon>
        <taxon>Coleoidea</taxon>
        <taxon>Octopodiformes</taxon>
        <taxon>Octopoda</taxon>
        <taxon>Incirrata</taxon>
        <taxon>Octopodidae</taxon>
        <taxon>Octopus</taxon>
    </lineage>
</organism>
<gene>
    <name evidence="1" type="ORF">OCTVUL_1B019797</name>
</gene>
<evidence type="ECO:0000313" key="2">
    <source>
        <dbReference type="Proteomes" id="UP001162480"/>
    </source>
</evidence>
<sequence>MNLMVPDTAYIGSAETHIAEIGLADLRRNIRKEISLLTTQDEGTGCKCQRNRCRVCLGFKLSAMLDLPSKRLKFVLPNGKAVSQICKL</sequence>